<dbReference type="InterPro" id="IPR009003">
    <property type="entry name" value="Peptidase_S1_PA"/>
</dbReference>
<keyword evidence="9" id="KW-0804">Transcription</keyword>
<dbReference type="PRINTS" id="PR00838">
    <property type="entry name" value="V5ALLERGEN"/>
</dbReference>
<dbReference type="GO" id="GO:0006355">
    <property type="term" value="P:regulation of DNA-templated transcription"/>
    <property type="evidence" value="ECO:0007669"/>
    <property type="project" value="UniProtKB-ARBA"/>
</dbReference>
<dbReference type="Proteomes" id="UP000677054">
    <property type="component" value="Unassembled WGS sequence"/>
</dbReference>
<sequence>MIPGREKARSTLWASIVFLSCLCLSVNSQSEGGNILDYIMKSLRDVIDSLDLPSNAKESIQRDIIGLFTVKYPNEIKEQGSQPNELFEELHYAMHDLLDNAGLNASDLLRVHSSIHHIFSDIYLGSSCYPKYSENHTGCLAERGVLGRCSIVQSGVSEAEKDVIVTLHNLLRSRVAQSLIGIKGYQPEASDMRAMTWDEELAFLAQTWANQCQSEKDCDDCRRVPRFAVGQSILSSFPLSDSRHPNWTSAVMMWYNGIEKFPHDHVYLYQHGSDWAPYTQLVWANTYKVGCGYTFYRQGRFQKQLYVCNYGPNGNQEGKPVYKTGRPCSRCPRGHTCSEDFLCVYNPPPEALKIRPRPSQESPGAGSGEKEKPLKKERGCQYSCVKAQLVSQCAPGTTTFPLQGLSDCGSDEICCRLEAPTTAPNDTSTPTTKIPCPVGFNCTDAEFVTLCNPGTFLPFSCPSPTQLCCRVSIANAQVSMPIPPEKEQCPSTHACLHSSAKALCEPGTEISPTSCEGNRVCCIIQTKTASYPPCDHTCVSAANLQSCLSGTVKNGTACKETNEYCCQVRKESESNVQKALPAATESNSEKGDVPNCDPAIGLCMVSYLASRCQSDGQRDFTALFRCPGKLHCCAWKNATQKREQEILSNGVAPKSKLSDETCGLSGNRTIAGSARLEYCWDAVVFDSKEKIVCSGSLVERQFISTTASCFLFEKQYANESLWIQVGGSSVRHRIRNNFRHFNFREDTLDSDMGIMIMEEPVKTEERACLLCTHDLTDLQDFSQCKLISHITADGKMTKEPVVYPASIVDPSICEKRITQGSPLPLNSACVSFSSFWAAYDDRLEEFEGKGKSECIRDGKYTIGSVVKYTCQRYYILRGSPVRTCTKSGQWTGPTPICDPECGLKVRLVQLSAGGKPSDLGEWPWMAALYDVKNQDIYCGGALIREQWILTAAHCVTINGSPNPRQPNDILVYIGKHYRNNSEDDEFVQRKKVSLIIRHDSFNLENYDSDVALLKLAEPVDLTPRIQLVCLPTRYDLSEANLEEGFKGWVAGWGFNNSNLRVAVLSEVELPIVPNAKCRRDTIRITGDNSVTRTLTGNMFCAGYGLDTPPAAYAIAFRAEISVEMETQVLIPGCFSLYGVRSKISVVTNRKVSRGERFTANEGIIRVSHALPHLPEDHPERLELRLMCGLVEEVKPEMRWRRCNWIRWLRLVTSPSARVNLVGKFLERDERTQLVFEVVVDLDERVELCALLTSEVVERCTPPVSPNLDALFQEYPMDLSRDLCLSSTARIPRGMDLRRRKGRNVLVCPACGKGFDRPSLLQRHHRIHTGEKPHSCEVCGKGFTTSSSLNTHRRIHSGERPHGCPVCGKTFTASSNLYYHRMTHVKEKPYKCRNCGKSFTTPGDLRCHSFAHSGNWPFLCPLCKRGFSKMTNFKNHLLVHSGVKPHSCQVCGKSFSLLCNLRSHMRTGHGTEGTIKRTGSSPSLFKKQNHFE</sequence>
<evidence type="ECO:0000256" key="5">
    <source>
        <dbReference type="ARBA" id="ARBA00022833"/>
    </source>
</evidence>
<dbReference type="SUPFAM" id="SSF50494">
    <property type="entry name" value="Trypsin-like serine proteases"/>
    <property type="match status" value="2"/>
</dbReference>
<dbReference type="EMBL" id="CAJPEV010002075">
    <property type="protein sequence ID" value="CAG0895547.1"/>
    <property type="molecule type" value="Genomic_DNA"/>
</dbReference>
<dbReference type="CDD" id="cd00190">
    <property type="entry name" value="Tryp_SPc"/>
    <property type="match status" value="1"/>
</dbReference>
<keyword evidence="4 11" id="KW-0863">Zinc-finger</keyword>
<feature type="region of interest" description="Disordered" evidence="13">
    <location>
        <begin position="353"/>
        <end position="374"/>
    </location>
</feature>
<dbReference type="PROSITE" id="PS50157">
    <property type="entry name" value="ZINC_FINGER_C2H2_2"/>
    <property type="match status" value="6"/>
</dbReference>
<dbReference type="InterPro" id="IPR018114">
    <property type="entry name" value="TRYPSIN_HIS"/>
</dbReference>
<reference evidence="18" key="1">
    <citation type="submission" date="2020-11" db="EMBL/GenBank/DDBJ databases">
        <authorList>
            <person name="Tran Van P."/>
        </authorList>
    </citation>
    <scope>NUCLEOTIDE SEQUENCE</scope>
</reference>
<feature type="domain" description="C2H2-type" evidence="15">
    <location>
        <begin position="1305"/>
        <end position="1332"/>
    </location>
</feature>
<evidence type="ECO:0000256" key="8">
    <source>
        <dbReference type="ARBA" id="ARBA00023157"/>
    </source>
</evidence>
<dbReference type="Pfam" id="PF00089">
    <property type="entry name" value="Trypsin"/>
    <property type="match status" value="2"/>
</dbReference>
<dbReference type="Pfam" id="PF00096">
    <property type="entry name" value="zf-C2H2"/>
    <property type="match status" value="4"/>
</dbReference>
<dbReference type="FunFam" id="3.30.160.60:FF:001450">
    <property type="entry name" value="zinc finger protein 774"/>
    <property type="match status" value="1"/>
</dbReference>
<dbReference type="PROSITE" id="PS00028">
    <property type="entry name" value="ZINC_FINGER_C2H2_1"/>
    <property type="match status" value="6"/>
</dbReference>
<dbReference type="InterPro" id="IPR035940">
    <property type="entry name" value="CAP_sf"/>
</dbReference>
<dbReference type="InterPro" id="IPR050331">
    <property type="entry name" value="Zinc_finger"/>
</dbReference>
<dbReference type="InterPro" id="IPR001283">
    <property type="entry name" value="CRISP-related"/>
</dbReference>
<dbReference type="CDD" id="cd00033">
    <property type="entry name" value="CCP"/>
    <property type="match status" value="1"/>
</dbReference>
<gene>
    <name evidence="18" type="ORF">DSTB1V02_LOCUS8752</name>
</gene>
<keyword evidence="5" id="KW-0862">Zinc</keyword>
<evidence type="ECO:0000259" key="17">
    <source>
        <dbReference type="PROSITE" id="PS50923"/>
    </source>
</evidence>
<dbReference type="InterPro" id="IPR000436">
    <property type="entry name" value="Sushi_SCR_CCP_dom"/>
</dbReference>
<organism evidence="18">
    <name type="scientific">Darwinula stevensoni</name>
    <dbReference type="NCBI Taxonomy" id="69355"/>
    <lineage>
        <taxon>Eukaryota</taxon>
        <taxon>Metazoa</taxon>
        <taxon>Ecdysozoa</taxon>
        <taxon>Arthropoda</taxon>
        <taxon>Crustacea</taxon>
        <taxon>Oligostraca</taxon>
        <taxon>Ostracoda</taxon>
        <taxon>Podocopa</taxon>
        <taxon>Podocopida</taxon>
        <taxon>Darwinulocopina</taxon>
        <taxon>Darwinuloidea</taxon>
        <taxon>Darwinulidae</taxon>
        <taxon>Darwinula</taxon>
    </lineage>
</organism>
<dbReference type="GO" id="GO:0004252">
    <property type="term" value="F:serine-type endopeptidase activity"/>
    <property type="evidence" value="ECO:0007669"/>
    <property type="project" value="InterPro"/>
</dbReference>
<dbReference type="Gene3D" id="3.30.160.60">
    <property type="entry name" value="Classic Zinc Finger"/>
    <property type="match status" value="6"/>
</dbReference>
<dbReference type="InterPro" id="IPR002413">
    <property type="entry name" value="V5_allergen-like"/>
</dbReference>
<dbReference type="GO" id="GO:0005634">
    <property type="term" value="C:nucleus"/>
    <property type="evidence" value="ECO:0007669"/>
    <property type="project" value="UniProtKB-SubCell"/>
</dbReference>
<dbReference type="SMART" id="SM00020">
    <property type="entry name" value="Tryp_SPc"/>
    <property type="match status" value="1"/>
</dbReference>
<dbReference type="CDD" id="cd05380">
    <property type="entry name" value="CAP_euk"/>
    <property type="match status" value="1"/>
</dbReference>
<keyword evidence="6" id="KW-0805">Transcription regulation</keyword>
<evidence type="ECO:0000256" key="14">
    <source>
        <dbReference type="SAM" id="SignalP"/>
    </source>
</evidence>
<feature type="disulfide bond" evidence="12">
    <location>
        <begin position="870"/>
        <end position="897"/>
    </location>
</feature>
<dbReference type="GO" id="GO:0008270">
    <property type="term" value="F:zinc ion binding"/>
    <property type="evidence" value="ECO:0007669"/>
    <property type="project" value="UniProtKB-KW"/>
</dbReference>
<evidence type="ECO:0000256" key="10">
    <source>
        <dbReference type="ARBA" id="ARBA00023242"/>
    </source>
</evidence>
<dbReference type="PANTHER" id="PTHR16515:SF49">
    <property type="entry name" value="GASTRULA ZINC FINGER PROTEIN XLCGF49.1-LIKE-RELATED"/>
    <property type="match status" value="1"/>
</dbReference>
<evidence type="ECO:0000256" key="4">
    <source>
        <dbReference type="ARBA" id="ARBA00022771"/>
    </source>
</evidence>
<proteinExistence type="predicted"/>
<dbReference type="InterPro" id="IPR043504">
    <property type="entry name" value="Peptidase_S1_PA_chymotrypsin"/>
</dbReference>
<evidence type="ECO:0000256" key="11">
    <source>
        <dbReference type="PROSITE-ProRule" id="PRU00042"/>
    </source>
</evidence>
<feature type="domain" description="Sushi" evidence="17">
    <location>
        <begin position="827"/>
        <end position="899"/>
    </location>
</feature>
<evidence type="ECO:0000256" key="9">
    <source>
        <dbReference type="ARBA" id="ARBA00023163"/>
    </source>
</evidence>
<evidence type="ECO:0000256" key="1">
    <source>
        <dbReference type="ARBA" id="ARBA00004123"/>
    </source>
</evidence>
<dbReference type="PROSITE" id="PS50923">
    <property type="entry name" value="SUSHI"/>
    <property type="match status" value="1"/>
</dbReference>
<comment type="subcellular location">
    <subcellularLocation>
        <location evidence="1">Nucleus</location>
    </subcellularLocation>
</comment>
<keyword evidence="12" id="KW-0768">Sushi</keyword>
<keyword evidence="8 12" id="KW-1015">Disulfide bond</keyword>
<feature type="domain" description="Peptidase S1" evidence="16">
    <location>
        <begin position="911"/>
        <end position="1213"/>
    </location>
</feature>
<dbReference type="PROSITE" id="PS00134">
    <property type="entry name" value="TRYPSIN_HIS"/>
    <property type="match status" value="1"/>
</dbReference>
<feature type="domain" description="C2H2-type" evidence="15">
    <location>
        <begin position="1417"/>
        <end position="1444"/>
    </location>
</feature>
<dbReference type="SUPFAM" id="SSF57667">
    <property type="entry name" value="beta-beta-alpha zinc fingers"/>
    <property type="match status" value="3"/>
</dbReference>
<dbReference type="PROSITE" id="PS51257">
    <property type="entry name" value="PROKAR_LIPOPROTEIN"/>
    <property type="match status" value="1"/>
</dbReference>
<evidence type="ECO:0000256" key="2">
    <source>
        <dbReference type="ARBA" id="ARBA00022723"/>
    </source>
</evidence>
<keyword evidence="7" id="KW-0238">DNA-binding</keyword>
<evidence type="ECO:0000256" key="12">
    <source>
        <dbReference type="PROSITE-ProRule" id="PRU00302"/>
    </source>
</evidence>
<dbReference type="GO" id="GO:0003682">
    <property type="term" value="F:chromatin binding"/>
    <property type="evidence" value="ECO:0007669"/>
    <property type="project" value="UniProtKB-ARBA"/>
</dbReference>
<dbReference type="FunFam" id="3.30.160.60:FF:000450">
    <property type="entry name" value="PR domain zinc finger protein 14"/>
    <property type="match status" value="1"/>
</dbReference>
<evidence type="ECO:0000259" key="16">
    <source>
        <dbReference type="PROSITE" id="PS50240"/>
    </source>
</evidence>
<dbReference type="PROSITE" id="PS50240">
    <property type="entry name" value="TRYPSIN_DOM"/>
    <property type="match status" value="1"/>
</dbReference>
<dbReference type="InterPro" id="IPR036236">
    <property type="entry name" value="Znf_C2H2_sf"/>
</dbReference>
<dbReference type="Gene3D" id="2.40.10.10">
    <property type="entry name" value="Trypsin-like serine proteases"/>
    <property type="match status" value="4"/>
</dbReference>
<evidence type="ECO:0000256" key="7">
    <source>
        <dbReference type="ARBA" id="ARBA00023125"/>
    </source>
</evidence>
<evidence type="ECO:0000259" key="15">
    <source>
        <dbReference type="PROSITE" id="PS50157"/>
    </source>
</evidence>
<dbReference type="Gene3D" id="2.10.70.10">
    <property type="entry name" value="Complement Module, domain 1"/>
    <property type="match status" value="1"/>
</dbReference>
<feature type="domain" description="C2H2-type" evidence="15">
    <location>
        <begin position="1361"/>
        <end position="1388"/>
    </location>
</feature>
<dbReference type="Pfam" id="PF00084">
    <property type="entry name" value="Sushi"/>
    <property type="match status" value="1"/>
</dbReference>
<keyword evidence="2" id="KW-0479">Metal-binding</keyword>
<evidence type="ECO:0000256" key="13">
    <source>
        <dbReference type="SAM" id="MobiDB-lite"/>
    </source>
</evidence>
<dbReference type="PANTHER" id="PTHR16515">
    <property type="entry name" value="PR DOMAIN ZINC FINGER PROTEIN"/>
    <property type="match status" value="1"/>
</dbReference>
<dbReference type="InterPro" id="IPR014044">
    <property type="entry name" value="CAP_dom"/>
</dbReference>
<feature type="domain" description="C2H2-type" evidence="15">
    <location>
        <begin position="1333"/>
        <end position="1360"/>
    </location>
</feature>
<dbReference type="FunFam" id="3.30.160.60:FF:000690">
    <property type="entry name" value="Zinc finger protein 354C"/>
    <property type="match status" value="1"/>
</dbReference>
<feature type="region of interest" description="Disordered" evidence="13">
    <location>
        <begin position="1469"/>
        <end position="1491"/>
    </location>
</feature>
<evidence type="ECO:0000313" key="19">
    <source>
        <dbReference type="Proteomes" id="UP000677054"/>
    </source>
</evidence>
<dbReference type="Gene3D" id="3.40.33.10">
    <property type="entry name" value="CAP"/>
    <property type="match status" value="1"/>
</dbReference>
<feature type="chain" id="PRO_5036209124" evidence="14">
    <location>
        <begin position="29"/>
        <end position="1491"/>
    </location>
</feature>
<dbReference type="FunFam" id="3.30.160.60:FF:000538">
    <property type="entry name" value="zinc finger protein 853"/>
    <property type="match status" value="1"/>
</dbReference>
<dbReference type="OrthoDB" id="6814312at2759"/>
<keyword evidence="19" id="KW-1185">Reference proteome</keyword>
<evidence type="ECO:0000256" key="6">
    <source>
        <dbReference type="ARBA" id="ARBA00023015"/>
    </source>
</evidence>
<dbReference type="FunFam" id="3.30.160.60:FF:002343">
    <property type="entry name" value="Zinc finger protein 33A"/>
    <property type="match status" value="1"/>
</dbReference>
<accession>A0A7R8XE85</accession>
<dbReference type="Pfam" id="PF00188">
    <property type="entry name" value="CAP"/>
    <property type="match status" value="1"/>
</dbReference>
<dbReference type="GO" id="GO:0003677">
    <property type="term" value="F:DNA binding"/>
    <property type="evidence" value="ECO:0007669"/>
    <property type="project" value="UniProtKB-KW"/>
</dbReference>
<evidence type="ECO:0000256" key="3">
    <source>
        <dbReference type="ARBA" id="ARBA00022737"/>
    </source>
</evidence>
<dbReference type="EMBL" id="LR901592">
    <property type="protein sequence ID" value="CAD7248949.1"/>
    <property type="molecule type" value="Genomic_DNA"/>
</dbReference>
<protein>
    <submittedName>
        <fullName evidence="18">Uncharacterized protein</fullName>
    </submittedName>
</protein>
<keyword evidence="14" id="KW-0732">Signal</keyword>
<keyword evidence="10" id="KW-0539">Nucleus</keyword>
<feature type="domain" description="C2H2-type" evidence="15">
    <location>
        <begin position="1389"/>
        <end position="1416"/>
    </location>
</feature>
<dbReference type="InterPro" id="IPR001254">
    <property type="entry name" value="Trypsin_dom"/>
</dbReference>
<dbReference type="InterPro" id="IPR013087">
    <property type="entry name" value="Znf_C2H2_type"/>
</dbReference>
<keyword evidence="3" id="KW-0677">Repeat</keyword>
<dbReference type="SMART" id="SM00355">
    <property type="entry name" value="ZnF_C2H2"/>
    <property type="match status" value="6"/>
</dbReference>
<name>A0A7R8XE85_9CRUS</name>
<dbReference type="GO" id="GO:0006508">
    <property type="term" value="P:proteolysis"/>
    <property type="evidence" value="ECO:0007669"/>
    <property type="project" value="InterPro"/>
</dbReference>
<comment type="caution">
    <text evidence="12">Lacks conserved residue(s) required for the propagation of feature annotation.</text>
</comment>
<feature type="signal peptide" evidence="14">
    <location>
        <begin position="1"/>
        <end position="28"/>
    </location>
</feature>
<feature type="domain" description="C2H2-type" evidence="15">
    <location>
        <begin position="1445"/>
        <end position="1473"/>
    </location>
</feature>
<dbReference type="SUPFAM" id="SSF55797">
    <property type="entry name" value="PR-1-like"/>
    <property type="match status" value="1"/>
</dbReference>
<evidence type="ECO:0000313" key="18">
    <source>
        <dbReference type="EMBL" id="CAD7248949.1"/>
    </source>
</evidence>
<dbReference type="PRINTS" id="PR00837">
    <property type="entry name" value="V5TPXLIKE"/>
</dbReference>
<dbReference type="SMART" id="SM00198">
    <property type="entry name" value="SCP"/>
    <property type="match status" value="1"/>
</dbReference>
<dbReference type="SMART" id="SM00032">
    <property type="entry name" value="CCP"/>
    <property type="match status" value="1"/>
</dbReference>
<dbReference type="FunFam" id="2.40.10.10:FF:000068">
    <property type="entry name" value="transmembrane protease serine 2"/>
    <property type="match status" value="1"/>
</dbReference>